<feature type="region of interest" description="Disordered" evidence="12">
    <location>
        <begin position="174"/>
        <end position="248"/>
    </location>
</feature>
<evidence type="ECO:0000256" key="9">
    <source>
        <dbReference type="ARBA" id="ARBA00023242"/>
    </source>
</evidence>
<evidence type="ECO:0000259" key="13">
    <source>
        <dbReference type="PROSITE" id="PS52002"/>
    </source>
</evidence>
<feature type="compositionally biased region" description="Low complexity" evidence="12">
    <location>
        <begin position="196"/>
        <end position="208"/>
    </location>
</feature>
<reference evidence="15" key="2">
    <citation type="submission" date="2025-08" db="UniProtKB">
        <authorList>
            <consortium name="RefSeq"/>
        </authorList>
    </citation>
    <scope>IDENTIFICATION</scope>
    <source>
        <tissue evidence="15">Leaf</tissue>
    </source>
</reference>
<keyword evidence="9 11" id="KW-0539">Nucleus</keyword>
<feature type="region of interest" description="Disordered" evidence="12">
    <location>
        <begin position="51"/>
        <end position="71"/>
    </location>
</feature>
<dbReference type="GO" id="GO:0005686">
    <property type="term" value="C:U2 snRNP"/>
    <property type="evidence" value="ECO:0000318"/>
    <property type="project" value="GO_Central"/>
</dbReference>
<dbReference type="GO" id="GO:0005737">
    <property type="term" value="C:cytoplasm"/>
    <property type="evidence" value="ECO:0000318"/>
    <property type="project" value="GO_Central"/>
</dbReference>
<keyword evidence="6" id="KW-0677">Repeat</keyword>
<organism evidence="14 15">
    <name type="scientific">Spinacia oleracea</name>
    <name type="common">Spinach</name>
    <dbReference type="NCBI Taxonomy" id="3562"/>
    <lineage>
        <taxon>Eukaryota</taxon>
        <taxon>Viridiplantae</taxon>
        <taxon>Streptophyta</taxon>
        <taxon>Embryophyta</taxon>
        <taxon>Tracheophyta</taxon>
        <taxon>Spermatophyta</taxon>
        <taxon>Magnoliopsida</taxon>
        <taxon>eudicotyledons</taxon>
        <taxon>Gunneridae</taxon>
        <taxon>Pentapetalae</taxon>
        <taxon>Caryophyllales</taxon>
        <taxon>Chenopodiaceae</taxon>
        <taxon>Chenopodioideae</taxon>
        <taxon>Anserineae</taxon>
        <taxon>Spinacia</taxon>
    </lineage>
</organism>
<dbReference type="InterPro" id="IPR001163">
    <property type="entry name" value="Sm_dom_euk/arc"/>
</dbReference>
<evidence type="ECO:0000256" key="3">
    <source>
        <dbReference type="ARBA" id="ARBA00009123"/>
    </source>
</evidence>
<evidence type="ECO:0000313" key="15">
    <source>
        <dbReference type="RefSeq" id="XP_021848957.1"/>
    </source>
</evidence>
<dbReference type="InterPro" id="IPR047575">
    <property type="entry name" value="Sm"/>
</dbReference>
<feature type="compositionally biased region" description="Pro residues" evidence="12">
    <location>
        <begin position="180"/>
        <end position="195"/>
    </location>
</feature>
<evidence type="ECO:0000256" key="1">
    <source>
        <dbReference type="ARBA" id="ARBA00004123"/>
    </source>
</evidence>
<dbReference type="PANTHER" id="PTHR10701">
    <property type="entry name" value="SMALL NUCLEAR RIBONUCLEOPROTEIN-ASSOCIATED PROTEIN B AND N"/>
    <property type="match status" value="1"/>
</dbReference>
<evidence type="ECO:0000256" key="4">
    <source>
        <dbReference type="ARBA" id="ARBA00022490"/>
    </source>
</evidence>
<evidence type="ECO:0000256" key="2">
    <source>
        <dbReference type="ARBA" id="ARBA00004496"/>
    </source>
</evidence>
<dbReference type="GeneID" id="110788632"/>
<dbReference type="OrthoDB" id="2020720at2759"/>
<keyword evidence="7 11" id="KW-0694">RNA-binding</keyword>
<dbReference type="Pfam" id="PF01423">
    <property type="entry name" value="LSM"/>
    <property type="match status" value="1"/>
</dbReference>
<dbReference type="InterPro" id="IPR017131">
    <property type="entry name" value="snRNP-assoc_SmB/SmN"/>
</dbReference>
<gene>
    <name evidence="15" type="primary">LOC110788632</name>
</gene>
<name>A0A9R0IH08_SPIOL</name>
<feature type="compositionally biased region" description="Pro residues" evidence="12">
    <location>
        <begin position="209"/>
        <end position="223"/>
    </location>
</feature>
<dbReference type="PROSITE" id="PS52002">
    <property type="entry name" value="SM"/>
    <property type="match status" value="1"/>
</dbReference>
<evidence type="ECO:0000256" key="12">
    <source>
        <dbReference type="SAM" id="MobiDB-lite"/>
    </source>
</evidence>
<dbReference type="GO" id="GO:0005685">
    <property type="term" value="C:U1 snRNP"/>
    <property type="evidence" value="ECO:0000318"/>
    <property type="project" value="GO_Central"/>
</dbReference>
<comment type="subcellular location">
    <subcellularLocation>
        <location evidence="2">Cytoplasm</location>
    </subcellularLocation>
    <subcellularLocation>
        <location evidence="1 11">Nucleus</location>
    </subcellularLocation>
</comment>
<evidence type="ECO:0000256" key="7">
    <source>
        <dbReference type="ARBA" id="ARBA00022884"/>
    </source>
</evidence>
<dbReference type="GO" id="GO:0071013">
    <property type="term" value="C:catalytic step 2 spliceosome"/>
    <property type="evidence" value="ECO:0000318"/>
    <property type="project" value="GO_Central"/>
</dbReference>
<dbReference type="AlphaFoldDB" id="A0A9R0IH08"/>
<evidence type="ECO:0000256" key="10">
    <source>
        <dbReference type="ARBA" id="ARBA00023274"/>
    </source>
</evidence>
<dbReference type="GO" id="GO:0000398">
    <property type="term" value="P:mRNA splicing, via spliceosome"/>
    <property type="evidence" value="ECO:0000318"/>
    <property type="project" value="GO_Central"/>
</dbReference>
<reference evidence="14" key="1">
    <citation type="journal article" date="2021" name="Nat. Commun.">
        <title>Genomic analyses provide insights into spinach domestication and the genetic basis of agronomic traits.</title>
        <authorList>
            <person name="Cai X."/>
            <person name="Sun X."/>
            <person name="Xu C."/>
            <person name="Sun H."/>
            <person name="Wang X."/>
            <person name="Ge C."/>
            <person name="Zhang Z."/>
            <person name="Wang Q."/>
            <person name="Fei Z."/>
            <person name="Jiao C."/>
            <person name="Wang Q."/>
        </authorList>
    </citation>
    <scope>NUCLEOTIDE SEQUENCE [LARGE SCALE GENOMIC DNA]</scope>
    <source>
        <strain evidence="14">cv. Varoflay</strain>
    </source>
</reference>
<dbReference type="GO" id="GO:0070990">
    <property type="term" value="F:snRNP binding"/>
    <property type="evidence" value="ECO:0000318"/>
    <property type="project" value="GO_Central"/>
</dbReference>
<evidence type="ECO:0000256" key="8">
    <source>
        <dbReference type="ARBA" id="ARBA00023187"/>
    </source>
</evidence>
<dbReference type="KEGG" id="soe:110788632"/>
<keyword evidence="10 11" id="KW-0687">Ribonucleoprotein</keyword>
<accession>A0A9R0IH08</accession>
<dbReference type="SMART" id="SM00651">
    <property type="entry name" value="Sm"/>
    <property type="match status" value="1"/>
</dbReference>
<dbReference type="InterPro" id="IPR010920">
    <property type="entry name" value="LSM_dom_sf"/>
</dbReference>
<comment type="similarity">
    <text evidence="3 11">Belongs to the snRNP SmB/SmN family.</text>
</comment>
<dbReference type="GO" id="GO:0005687">
    <property type="term" value="C:U4 snRNP"/>
    <property type="evidence" value="ECO:0000318"/>
    <property type="project" value="GO_Central"/>
</dbReference>
<keyword evidence="4" id="KW-0963">Cytoplasm</keyword>
<dbReference type="GO" id="GO:0071004">
    <property type="term" value="C:U2-type prespliceosome"/>
    <property type="evidence" value="ECO:0000318"/>
    <property type="project" value="GO_Central"/>
</dbReference>
<dbReference type="GO" id="GO:0046540">
    <property type="term" value="C:U4/U6 x U5 tri-snRNP complex"/>
    <property type="evidence" value="ECO:0000318"/>
    <property type="project" value="GO_Central"/>
</dbReference>
<dbReference type="CDD" id="cd01717">
    <property type="entry name" value="Sm_B"/>
    <property type="match status" value="1"/>
</dbReference>
<dbReference type="InterPro" id="IPR050914">
    <property type="entry name" value="snRNP_SmB/NAA38-like"/>
</dbReference>
<feature type="compositionally biased region" description="Pro residues" evidence="12">
    <location>
        <begin position="235"/>
        <end position="248"/>
    </location>
</feature>
<dbReference type="RefSeq" id="XP_021848957.1">
    <property type="nucleotide sequence ID" value="XM_021993265.2"/>
</dbReference>
<keyword evidence="5" id="KW-0507">mRNA processing</keyword>
<evidence type="ECO:0000256" key="6">
    <source>
        <dbReference type="ARBA" id="ARBA00022737"/>
    </source>
</evidence>
<dbReference type="Proteomes" id="UP000813463">
    <property type="component" value="Chromosome 2"/>
</dbReference>
<evidence type="ECO:0000256" key="5">
    <source>
        <dbReference type="ARBA" id="ARBA00022664"/>
    </source>
</evidence>
<proteinExistence type="inferred from homology"/>
<feature type="domain" description="Sm" evidence="13">
    <location>
        <begin position="4"/>
        <end position="94"/>
    </location>
</feature>
<dbReference type="GO" id="GO:0003723">
    <property type="term" value="F:RNA binding"/>
    <property type="evidence" value="ECO:0007669"/>
    <property type="project" value="UniProtKB-KW"/>
</dbReference>
<dbReference type="GO" id="GO:0005682">
    <property type="term" value="C:U5 snRNP"/>
    <property type="evidence" value="ECO:0000318"/>
    <property type="project" value="GO_Central"/>
</dbReference>
<keyword evidence="14" id="KW-1185">Reference proteome</keyword>
<evidence type="ECO:0000256" key="11">
    <source>
        <dbReference type="PIRNR" id="PIRNR037187"/>
    </source>
</evidence>
<evidence type="ECO:0000313" key="14">
    <source>
        <dbReference type="Proteomes" id="UP000813463"/>
    </source>
</evidence>
<keyword evidence="8" id="KW-0508">mRNA splicing</keyword>
<dbReference type="PANTHER" id="PTHR10701:SF0">
    <property type="entry name" value="SMALL NUCLEAR RIBONUCLEOPROTEIN-ASSOCIATED PROTEIN B"/>
    <property type="match status" value="1"/>
</dbReference>
<dbReference type="Gene3D" id="2.30.30.100">
    <property type="match status" value="1"/>
</dbReference>
<dbReference type="SUPFAM" id="SSF50182">
    <property type="entry name" value="Sm-like ribonucleoproteins"/>
    <property type="match status" value="1"/>
</dbReference>
<dbReference type="PIRSF" id="PIRSF037187">
    <property type="entry name" value="snRNP_SmB/SmN"/>
    <property type="match status" value="1"/>
</dbReference>
<sequence length="248" mass="26821">MSMSKSSKMLHFVNYRIRITIQDERQLVGNFMGYDRHMNLVLGDCEEFRKKLSSSKGTKSKKTNPNEETEDHRTLGLLILRGEEVISMTVVGPPPPQESRSKSMSAAAMAGPGLGRATGRGIPTAPLVQAQPGLACPIRGGVGGPAPGMMQPQIYRPPVPTPQLSASAPVIRPPSQQMPGFPPQMRPPPQMPPPGHYLMPPQYSQRPRVPMPPPPMMRGPPAPGGQVPNYGHPRPGMPTPPSHPPNQP</sequence>
<protein>
    <recommendedName>
        <fullName evidence="11">Small nuclear ribonucleoprotein-associated protein</fullName>
    </recommendedName>
</protein>